<dbReference type="Gene3D" id="3.40.50.150">
    <property type="entry name" value="Vaccinia Virus protein VP39"/>
    <property type="match status" value="1"/>
</dbReference>
<name>A0A892ZDK6_9NEIS</name>
<dbReference type="Proteomes" id="UP000653156">
    <property type="component" value="Chromosome"/>
</dbReference>
<dbReference type="InterPro" id="IPR013216">
    <property type="entry name" value="Methyltransf_11"/>
</dbReference>
<dbReference type="AlphaFoldDB" id="A0A892ZDK6"/>
<evidence type="ECO:0000313" key="3">
    <source>
        <dbReference type="Proteomes" id="UP000653156"/>
    </source>
</evidence>
<feature type="domain" description="Methyltransferase type 11" evidence="1">
    <location>
        <begin position="66"/>
        <end position="121"/>
    </location>
</feature>
<reference evidence="2" key="1">
    <citation type="submission" date="2021-02" db="EMBL/GenBank/DDBJ databases">
        <title>Neisseriaceae sp. 26B isolated from the cloaca of a Common Toad-headed Turtle (Mesoclemmys nasuta).</title>
        <authorList>
            <person name="Spergser J."/>
            <person name="Busse H.-J."/>
        </authorList>
    </citation>
    <scope>NUCLEOTIDE SEQUENCE</scope>
    <source>
        <strain evidence="2">26B</strain>
    </source>
</reference>
<dbReference type="RefSeq" id="WP_230338307.1">
    <property type="nucleotide sequence ID" value="NZ_CP069798.1"/>
</dbReference>
<dbReference type="InterPro" id="IPR029063">
    <property type="entry name" value="SAM-dependent_MTases_sf"/>
</dbReference>
<accession>A0A892ZDK6</accession>
<organism evidence="2 3">
    <name type="scientific">Paralysiella testudinis</name>
    <dbReference type="NCBI Taxonomy" id="2809020"/>
    <lineage>
        <taxon>Bacteria</taxon>
        <taxon>Pseudomonadati</taxon>
        <taxon>Pseudomonadota</taxon>
        <taxon>Betaproteobacteria</taxon>
        <taxon>Neisseriales</taxon>
        <taxon>Neisseriaceae</taxon>
        <taxon>Paralysiella</taxon>
    </lineage>
</organism>
<dbReference type="SUPFAM" id="SSF53335">
    <property type="entry name" value="S-adenosyl-L-methionine-dependent methyltransferases"/>
    <property type="match status" value="1"/>
</dbReference>
<keyword evidence="2" id="KW-0808">Transferase</keyword>
<dbReference type="EMBL" id="CP069798">
    <property type="protein sequence ID" value="QRQ81022.1"/>
    <property type="molecule type" value="Genomic_DNA"/>
</dbReference>
<dbReference type="KEGG" id="ptes:JQU52_09805"/>
<gene>
    <name evidence="2" type="ORF">JQU52_09805</name>
</gene>
<dbReference type="GO" id="GO:0008757">
    <property type="term" value="F:S-adenosylmethionine-dependent methyltransferase activity"/>
    <property type="evidence" value="ECO:0007669"/>
    <property type="project" value="InterPro"/>
</dbReference>
<sequence length="240" mass="27107">MQTEMVRYRQLENWFATPFGRYVAVAEADFFARKLAVAAGETALQIGWPQWPLLQHAAAIRHKVYQHHQPQADVCAQPMALPWPENSFDVVVLPHGLEVAAYAPQWLAELQRVLMPHGRLLLTGLNPAGYWRLNGRSLCRDLDLHGVGTVRSWLAQAGLSLQEGSFMAYGWPWMRRPKAPVSAIEYMGNRWWPHQAAVYGLVAGKEVLSVRPDAKLTKQLRELKDLQLVGASPCSKHWGK</sequence>
<evidence type="ECO:0000259" key="1">
    <source>
        <dbReference type="Pfam" id="PF08241"/>
    </source>
</evidence>
<keyword evidence="3" id="KW-1185">Reference proteome</keyword>
<protein>
    <submittedName>
        <fullName evidence="2">Methyltransferase domain-containing protein</fullName>
    </submittedName>
</protein>
<keyword evidence="2" id="KW-0489">Methyltransferase</keyword>
<dbReference type="GO" id="GO:0032259">
    <property type="term" value="P:methylation"/>
    <property type="evidence" value="ECO:0007669"/>
    <property type="project" value="UniProtKB-KW"/>
</dbReference>
<evidence type="ECO:0000313" key="2">
    <source>
        <dbReference type="EMBL" id="QRQ81022.1"/>
    </source>
</evidence>
<proteinExistence type="predicted"/>
<dbReference type="Pfam" id="PF08241">
    <property type="entry name" value="Methyltransf_11"/>
    <property type="match status" value="1"/>
</dbReference>